<dbReference type="Proteomes" id="UP000183567">
    <property type="component" value="Unassembled WGS sequence"/>
</dbReference>
<evidence type="ECO:0000313" key="2">
    <source>
        <dbReference type="Proteomes" id="UP000183567"/>
    </source>
</evidence>
<dbReference type="OrthoDB" id="2678684at2759"/>
<gene>
    <name evidence="1" type="ORF">AZE42_04954</name>
</gene>
<dbReference type="AlphaFoldDB" id="A0A1J8QLD1"/>
<keyword evidence="2" id="KW-1185">Reference proteome</keyword>
<reference evidence="1 2" key="1">
    <citation type="submission" date="2016-03" db="EMBL/GenBank/DDBJ databases">
        <title>Comparative genomics of the ectomycorrhizal sister species Rhizopogon vinicolor and Rhizopogon vesiculosus (Basidiomycota: Boletales) reveals a divergence of the mating type B locus.</title>
        <authorList>
            <person name="Mujic A.B."/>
            <person name="Kuo A."/>
            <person name="Tritt A."/>
            <person name="Lipzen A."/>
            <person name="Chen C."/>
            <person name="Johnson J."/>
            <person name="Sharma A."/>
            <person name="Barry K."/>
            <person name="Grigoriev I.V."/>
            <person name="Spatafora J.W."/>
        </authorList>
    </citation>
    <scope>NUCLEOTIDE SEQUENCE [LARGE SCALE GENOMIC DNA]</scope>
    <source>
        <strain evidence="1 2">AM-OR11-056</strain>
    </source>
</reference>
<comment type="caution">
    <text evidence="1">The sequence shown here is derived from an EMBL/GenBank/DDBJ whole genome shotgun (WGS) entry which is preliminary data.</text>
</comment>
<organism evidence="1 2">
    <name type="scientific">Rhizopogon vesiculosus</name>
    <dbReference type="NCBI Taxonomy" id="180088"/>
    <lineage>
        <taxon>Eukaryota</taxon>
        <taxon>Fungi</taxon>
        <taxon>Dikarya</taxon>
        <taxon>Basidiomycota</taxon>
        <taxon>Agaricomycotina</taxon>
        <taxon>Agaricomycetes</taxon>
        <taxon>Agaricomycetidae</taxon>
        <taxon>Boletales</taxon>
        <taxon>Suillineae</taxon>
        <taxon>Rhizopogonaceae</taxon>
        <taxon>Rhizopogon</taxon>
    </lineage>
</organism>
<name>A0A1J8QLD1_9AGAM</name>
<accession>A0A1J8QLD1</accession>
<dbReference type="EMBL" id="LVVM01003728">
    <property type="protein sequence ID" value="OJA14369.1"/>
    <property type="molecule type" value="Genomic_DNA"/>
</dbReference>
<sequence>MQDSTSDAYSAGMANCHYLRLIFTLQKNDEWCKRLARGGHFQWCISSSLYDTVLASPNCLGFDKTYLAGILLCIDPSSNDIPPDPDQEKWRALIQRAWDTYWYFPPSKLEQVQLIETLQTLVTTTRQILPDPYNLAASAKLAKLARYVHGALEDLKRDQTYLRRADAGLDGVVLTMQGLCDDLPSYAASEHEHIPQGDNELPES</sequence>
<proteinExistence type="predicted"/>
<protein>
    <submittedName>
        <fullName evidence="1">Uncharacterized protein</fullName>
    </submittedName>
</protein>
<evidence type="ECO:0000313" key="1">
    <source>
        <dbReference type="EMBL" id="OJA14369.1"/>
    </source>
</evidence>